<comment type="caution">
    <text evidence="1">The sequence shown here is derived from an EMBL/GenBank/DDBJ whole genome shotgun (WGS) entry which is preliminary data.</text>
</comment>
<organism evidence="1 2">
    <name type="scientific">Actinomyces naeslundii</name>
    <dbReference type="NCBI Taxonomy" id="1655"/>
    <lineage>
        <taxon>Bacteria</taxon>
        <taxon>Bacillati</taxon>
        <taxon>Actinomycetota</taxon>
        <taxon>Actinomycetes</taxon>
        <taxon>Actinomycetales</taxon>
        <taxon>Actinomycetaceae</taxon>
        <taxon>Actinomyces</taxon>
    </lineage>
</organism>
<protein>
    <submittedName>
        <fullName evidence="1">Uncharacterized protein</fullName>
    </submittedName>
</protein>
<dbReference type="Proteomes" id="UP000186781">
    <property type="component" value="Unassembled WGS sequence"/>
</dbReference>
<evidence type="ECO:0000313" key="1">
    <source>
        <dbReference type="EMBL" id="OLO86339.1"/>
    </source>
</evidence>
<proteinExistence type="predicted"/>
<accession>A0ABX3F5R0</accession>
<reference evidence="1 2" key="1">
    <citation type="submission" date="2016-12" db="EMBL/GenBank/DDBJ databases">
        <title>Genomic comparison of strains in the 'Actinomyces naeslundii' group.</title>
        <authorList>
            <person name="Mughal S.R."/>
            <person name="Do T."/>
            <person name="Gilbert S.C."/>
            <person name="Witherden E.A."/>
            <person name="Didelot X."/>
            <person name="Beighton D."/>
        </authorList>
    </citation>
    <scope>NUCLEOTIDE SEQUENCE [LARGE SCALE GENOMIC DNA]</scope>
    <source>
        <strain evidence="1 2">WE6B-3</strain>
    </source>
</reference>
<dbReference type="RefSeq" id="WP_075409543.1">
    <property type="nucleotide sequence ID" value="NZ_MSKX01000002.1"/>
</dbReference>
<sequence>MRTDEPVVDIEQTAVGVVYGVTENVPAQVRTLIEGLQVPTRLERDVTWGEHFGAMDAISVEVLWDERDQRATYRVPGAQDRSVALSDLAEELGQAWERYLADRALVSELLGRLDAITPAGIDTEEEITTWFDPQARTVIADIDLAPVPTFDGLPTPGLRGRITVSSHAFDLDLEGVAPATQLSEADARMVLSDAVTRANADPFQVACDEMRPHLAPFLDRGLETADPIVNPDGTVRMQVLTPAADAGDCLGIARTEQAITFFLHHGELVIRPGGSLTRQLRETGIDASDEDSLWGLSPDLAADPDVREMTDAQAAATILGMRLDAFIAAAQGIELGLRNAEKELTQRRVS</sequence>
<dbReference type="EMBL" id="MSKX01000002">
    <property type="protein sequence ID" value="OLO86339.1"/>
    <property type="molecule type" value="Genomic_DNA"/>
</dbReference>
<name>A0ABX3F5R0_ACTNA</name>
<evidence type="ECO:0000313" key="2">
    <source>
        <dbReference type="Proteomes" id="UP000186781"/>
    </source>
</evidence>
<keyword evidence="2" id="KW-1185">Reference proteome</keyword>
<gene>
    <name evidence="1" type="ORF">BKH13_00360</name>
</gene>